<dbReference type="InterPro" id="IPR011009">
    <property type="entry name" value="Kinase-like_dom_sf"/>
</dbReference>
<organism evidence="10 11">
    <name type="scientific">Nonomuraea cavernae</name>
    <dbReference type="NCBI Taxonomy" id="2045107"/>
    <lineage>
        <taxon>Bacteria</taxon>
        <taxon>Bacillati</taxon>
        <taxon>Actinomycetota</taxon>
        <taxon>Actinomycetes</taxon>
        <taxon>Streptosporangiales</taxon>
        <taxon>Streptosporangiaceae</taxon>
        <taxon>Nonomuraea</taxon>
    </lineage>
</organism>
<keyword evidence="6 7" id="KW-0067">ATP-binding</keyword>
<accession>A0A917YYS9</accession>
<dbReference type="EC" id="2.7.11.1" evidence="1"/>
<dbReference type="SUPFAM" id="SSF56112">
    <property type="entry name" value="Protein kinase-like (PK-like)"/>
    <property type="match status" value="1"/>
</dbReference>
<evidence type="ECO:0000313" key="11">
    <source>
        <dbReference type="Proteomes" id="UP000646523"/>
    </source>
</evidence>
<dbReference type="Gene3D" id="3.30.200.20">
    <property type="entry name" value="Phosphorylase Kinase, domain 1"/>
    <property type="match status" value="1"/>
</dbReference>
<evidence type="ECO:0000256" key="5">
    <source>
        <dbReference type="ARBA" id="ARBA00022777"/>
    </source>
</evidence>
<name>A0A917YYS9_9ACTN</name>
<gene>
    <name evidence="10" type="ORF">GCM10012289_32720</name>
</gene>
<dbReference type="Gene3D" id="1.10.510.10">
    <property type="entry name" value="Transferase(Phosphotransferase) domain 1"/>
    <property type="match status" value="1"/>
</dbReference>
<dbReference type="PROSITE" id="PS00107">
    <property type="entry name" value="PROTEIN_KINASE_ATP"/>
    <property type="match status" value="1"/>
</dbReference>
<dbReference type="GO" id="GO:0004674">
    <property type="term" value="F:protein serine/threonine kinase activity"/>
    <property type="evidence" value="ECO:0007669"/>
    <property type="project" value="UniProtKB-KW"/>
</dbReference>
<dbReference type="SMART" id="SM00220">
    <property type="entry name" value="S_TKc"/>
    <property type="match status" value="1"/>
</dbReference>
<sequence length="582" mass="61278">MIFGPDSVLAGRYRLRGPLGSGGMGRVWLAHDELLERDVAVKEVTLPAGLDAAERAEAYERVLREARTAARVRHPGVVALHDVISEDGRPWLVMEVLYGRSLKEAVEEEGPLPVGRVAAIGGEVLAALAFVHEAGVLHRDVKPANIFLHEDGRAVLTDFGIATIEGQVTITAEGVLVGSPGYMAPERLHGEPDGPASDLWSLGATLYSAVEGVPPYSGDMPTAVLAAVLTEQRRPPVLSGPLAPVLMGLLERRPEDRPDAATAGAMLAEIATADGPARPGVRKEAAPGDTEPARGGAIEVTRGEARARVARHGTVAGGRRRLLTAAAVRRRGGAGPGVLLVGTVIASALAATAGFSFGAPGTAASPAAATQPPADPNDQPGRFGIPVRLCELLTPEQVRQLLPKVADPAGKSSGNSCSWTARGPGHRFKKGDAMPAGSDTVLRFRKATVLPEGSGVSVDIMGGEPWGGSPNKAHRTFVGERSKYADTSSWVLMEWPQIGMKRTTARTSIATPVTGVGEEAFLVHTNDRWMGGRVGTDVTFRTSNLVLRVSYFNINEADDAELIERRARTAAQWIVVALNRGG</sequence>
<keyword evidence="5" id="KW-0418">Kinase</keyword>
<dbReference type="PROSITE" id="PS50011">
    <property type="entry name" value="PROTEIN_KINASE_DOM"/>
    <property type="match status" value="1"/>
</dbReference>
<evidence type="ECO:0000313" key="10">
    <source>
        <dbReference type="EMBL" id="GGO70090.1"/>
    </source>
</evidence>
<dbReference type="InterPro" id="IPR017441">
    <property type="entry name" value="Protein_kinase_ATP_BS"/>
</dbReference>
<reference evidence="10" key="1">
    <citation type="journal article" date="2014" name="Int. J. Syst. Evol. Microbiol.">
        <title>Complete genome sequence of Corynebacterium casei LMG S-19264T (=DSM 44701T), isolated from a smear-ripened cheese.</title>
        <authorList>
            <consortium name="US DOE Joint Genome Institute (JGI-PGF)"/>
            <person name="Walter F."/>
            <person name="Albersmeier A."/>
            <person name="Kalinowski J."/>
            <person name="Ruckert C."/>
        </authorList>
    </citation>
    <scope>NUCLEOTIDE SEQUENCE</scope>
    <source>
        <strain evidence="10">CGMCC 4.7368</strain>
    </source>
</reference>
<feature type="binding site" evidence="7">
    <location>
        <position position="42"/>
    </location>
    <ligand>
        <name>ATP</name>
        <dbReference type="ChEBI" id="CHEBI:30616"/>
    </ligand>
</feature>
<dbReference type="InterPro" id="IPR008271">
    <property type="entry name" value="Ser/Thr_kinase_AS"/>
</dbReference>
<dbReference type="AlphaFoldDB" id="A0A917YYS9"/>
<dbReference type="Pfam" id="PF00069">
    <property type="entry name" value="Pkinase"/>
    <property type="match status" value="1"/>
</dbReference>
<keyword evidence="2" id="KW-0723">Serine/threonine-protein kinase</keyword>
<dbReference type="RefSeq" id="WP_189124954.1">
    <property type="nucleotide sequence ID" value="NZ_BMNH01000008.1"/>
</dbReference>
<evidence type="ECO:0000256" key="6">
    <source>
        <dbReference type="ARBA" id="ARBA00022840"/>
    </source>
</evidence>
<reference evidence="10" key="2">
    <citation type="submission" date="2020-09" db="EMBL/GenBank/DDBJ databases">
        <authorList>
            <person name="Sun Q."/>
            <person name="Zhou Y."/>
        </authorList>
    </citation>
    <scope>NUCLEOTIDE SEQUENCE</scope>
    <source>
        <strain evidence="10">CGMCC 4.7368</strain>
    </source>
</reference>
<comment type="caution">
    <text evidence="10">The sequence shown here is derived from an EMBL/GenBank/DDBJ whole genome shotgun (WGS) entry which is preliminary data.</text>
</comment>
<evidence type="ECO:0000256" key="7">
    <source>
        <dbReference type="PROSITE-ProRule" id="PRU10141"/>
    </source>
</evidence>
<evidence type="ECO:0000256" key="3">
    <source>
        <dbReference type="ARBA" id="ARBA00022679"/>
    </source>
</evidence>
<dbReference type="PANTHER" id="PTHR43289">
    <property type="entry name" value="MITOGEN-ACTIVATED PROTEIN KINASE KINASE KINASE 20-RELATED"/>
    <property type="match status" value="1"/>
</dbReference>
<proteinExistence type="predicted"/>
<dbReference type="Proteomes" id="UP000646523">
    <property type="component" value="Unassembled WGS sequence"/>
</dbReference>
<evidence type="ECO:0000259" key="9">
    <source>
        <dbReference type="PROSITE" id="PS50011"/>
    </source>
</evidence>
<evidence type="ECO:0000256" key="4">
    <source>
        <dbReference type="ARBA" id="ARBA00022741"/>
    </source>
</evidence>
<protein>
    <recommendedName>
        <fullName evidence="1">non-specific serine/threonine protein kinase</fullName>
        <ecNumber evidence="1">2.7.11.1</ecNumber>
    </recommendedName>
</protein>
<keyword evidence="11" id="KW-1185">Reference proteome</keyword>
<dbReference type="InterPro" id="IPR000719">
    <property type="entry name" value="Prot_kinase_dom"/>
</dbReference>
<feature type="region of interest" description="Disordered" evidence="8">
    <location>
        <begin position="406"/>
        <end position="434"/>
    </location>
</feature>
<dbReference type="EMBL" id="BMNH01000008">
    <property type="protein sequence ID" value="GGO70090.1"/>
    <property type="molecule type" value="Genomic_DNA"/>
</dbReference>
<feature type="domain" description="Protein kinase" evidence="9">
    <location>
        <begin position="13"/>
        <end position="270"/>
    </location>
</feature>
<keyword evidence="3" id="KW-0808">Transferase</keyword>
<evidence type="ECO:0000256" key="2">
    <source>
        <dbReference type="ARBA" id="ARBA00022527"/>
    </source>
</evidence>
<evidence type="ECO:0000256" key="1">
    <source>
        <dbReference type="ARBA" id="ARBA00012513"/>
    </source>
</evidence>
<dbReference type="GO" id="GO:0005524">
    <property type="term" value="F:ATP binding"/>
    <property type="evidence" value="ECO:0007669"/>
    <property type="project" value="UniProtKB-UniRule"/>
</dbReference>
<keyword evidence="4 7" id="KW-0547">Nucleotide-binding</keyword>
<feature type="region of interest" description="Disordered" evidence="8">
    <location>
        <begin position="273"/>
        <end position="295"/>
    </location>
</feature>
<evidence type="ECO:0000256" key="8">
    <source>
        <dbReference type="SAM" id="MobiDB-lite"/>
    </source>
</evidence>
<dbReference type="PROSITE" id="PS00108">
    <property type="entry name" value="PROTEIN_KINASE_ST"/>
    <property type="match status" value="1"/>
</dbReference>
<dbReference type="PANTHER" id="PTHR43289:SF6">
    <property type="entry name" value="SERINE_THREONINE-PROTEIN KINASE NEKL-3"/>
    <property type="match status" value="1"/>
</dbReference>
<dbReference type="CDD" id="cd14014">
    <property type="entry name" value="STKc_PknB_like"/>
    <property type="match status" value="1"/>
</dbReference>